<gene>
    <name evidence="1" type="ORF">RDB_LOCUS19338</name>
</gene>
<evidence type="ECO:0000313" key="1">
    <source>
        <dbReference type="EMBL" id="CAE6430972.1"/>
    </source>
</evidence>
<proteinExistence type="predicted"/>
<evidence type="ECO:0000313" key="2">
    <source>
        <dbReference type="Proteomes" id="UP000663850"/>
    </source>
</evidence>
<comment type="caution">
    <text evidence="1">The sequence shown here is derived from an EMBL/GenBank/DDBJ whole genome shotgun (WGS) entry which is preliminary data.</text>
</comment>
<name>A0A8H3AI63_9AGAM</name>
<reference evidence="1" key="1">
    <citation type="submission" date="2021-01" db="EMBL/GenBank/DDBJ databases">
        <authorList>
            <person name="Kaushik A."/>
        </authorList>
    </citation>
    <scope>NUCLEOTIDE SEQUENCE</scope>
    <source>
        <strain evidence="1">Type strain: AG8-Rh-89/</strain>
    </source>
</reference>
<dbReference type="EMBL" id="CAJMWZ010001064">
    <property type="protein sequence ID" value="CAE6430972.1"/>
    <property type="molecule type" value="Genomic_DNA"/>
</dbReference>
<sequence>MVICGPAARYWLSGLDGRSIGSIRLDGIQVVEYWSTNSKQLLAVLTHRLPLGAQHLVARSIIETQGTKKPILLIDSYSYLTYISSQARIQDDHPVRHLSTSSSVRPPPKAIVPFAPPNLVQHLAAAIVAECEYLQIPATVLLIPTRHIAPPAPSKPTEYSTSDVLPPSLASLETVTKGVSSIIDVSLDQLDWKTSRVGQKSTSKAQSRARHLDIGEGSMYI</sequence>
<organism evidence="1 2">
    <name type="scientific">Rhizoctonia solani</name>
    <dbReference type="NCBI Taxonomy" id="456999"/>
    <lineage>
        <taxon>Eukaryota</taxon>
        <taxon>Fungi</taxon>
        <taxon>Dikarya</taxon>
        <taxon>Basidiomycota</taxon>
        <taxon>Agaricomycotina</taxon>
        <taxon>Agaricomycetes</taxon>
        <taxon>Cantharellales</taxon>
        <taxon>Ceratobasidiaceae</taxon>
        <taxon>Rhizoctonia</taxon>
    </lineage>
</organism>
<accession>A0A8H3AI63</accession>
<evidence type="ECO:0008006" key="3">
    <source>
        <dbReference type="Google" id="ProtNLM"/>
    </source>
</evidence>
<dbReference type="Proteomes" id="UP000663850">
    <property type="component" value="Unassembled WGS sequence"/>
</dbReference>
<protein>
    <recommendedName>
        <fullName evidence="3">Proteasome assembly chaperone 1</fullName>
    </recommendedName>
</protein>
<dbReference type="AlphaFoldDB" id="A0A8H3AI63"/>